<feature type="chain" id="PRO_5046856855" evidence="1">
    <location>
        <begin position="27"/>
        <end position="134"/>
    </location>
</feature>
<dbReference type="Proteomes" id="UP000634529">
    <property type="component" value="Unassembled WGS sequence"/>
</dbReference>
<keyword evidence="1" id="KW-0732">Signal</keyword>
<dbReference type="EMBL" id="JACYTN010000027">
    <property type="protein sequence ID" value="MBD8500761.1"/>
    <property type="molecule type" value="Genomic_DNA"/>
</dbReference>
<sequence length="134" mass="14209">MKKTMTKIMLIFVLIIAMLPAVNASAATVPLPWPDSSGFYEDITGSGTLVVNFTGGNAHPNPDAGGAGYWSLTIVGPIVAGQPYNPYAGPGGPTLYHQNMSSHAVLHNLPQGTYRVFVRVGPWASITDYSATFQ</sequence>
<reference evidence="2 3" key="1">
    <citation type="submission" date="2020-09" db="EMBL/GenBank/DDBJ databases">
        <title>Paenibacillus sp. CAU 1523 isolated from sand of Haeundae Beach.</title>
        <authorList>
            <person name="Kim W."/>
        </authorList>
    </citation>
    <scope>NUCLEOTIDE SEQUENCE [LARGE SCALE GENOMIC DNA]</scope>
    <source>
        <strain evidence="2 3">CAU 1523</strain>
    </source>
</reference>
<evidence type="ECO:0000313" key="2">
    <source>
        <dbReference type="EMBL" id="MBD8500761.1"/>
    </source>
</evidence>
<gene>
    <name evidence="2" type="ORF">IFO66_20960</name>
</gene>
<accession>A0ABR9B316</accession>
<proteinExistence type="predicted"/>
<organism evidence="2 3">
    <name type="scientific">Paenibacillus arenosi</name>
    <dbReference type="NCBI Taxonomy" id="2774142"/>
    <lineage>
        <taxon>Bacteria</taxon>
        <taxon>Bacillati</taxon>
        <taxon>Bacillota</taxon>
        <taxon>Bacilli</taxon>
        <taxon>Bacillales</taxon>
        <taxon>Paenibacillaceae</taxon>
        <taxon>Paenibacillus</taxon>
    </lineage>
</organism>
<evidence type="ECO:0000256" key="1">
    <source>
        <dbReference type="SAM" id="SignalP"/>
    </source>
</evidence>
<evidence type="ECO:0000313" key="3">
    <source>
        <dbReference type="Proteomes" id="UP000634529"/>
    </source>
</evidence>
<dbReference type="RefSeq" id="WP_028594723.1">
    <property type="nucleotide sequence ID" value="NZ_JACYTN010000027.1"/>
</dbReference>
<name>A0ABR9B316_9BACL</name>
<comment type="caution">
    <text evidence="2">The sequence shown here is derived from an EMBL/GenBank/DDBJ whole genome shotgun (WGS) entry which is preliminary data.</text>
</comment>
<feature type="signal peptide" evidence="1">
    <location>
        <begin position="1"/>
        <end position="26"/>
    </location>
</feature>
<keyword evidence="3" id="KW-1185">Reference proteome</keyword>
<protein>
    <submittedName>
        <fullName evidence="2">Uncharacterized protein</fullName>
    </submittedName>
</protein>